<dbReference type="OrthoDB" id="634076at2"/>
<reference evidence="6 7" key="1">
    <citation type="submission" date="2018-07" db="EMBL/GenBank/DDBJ databases">
        <title>Leeuwenhoekiella genomics.</title>
        <authorList>
            <person name="Tahon G."/>
            <person name="Willems A."/>
        </authorList>
    </citation>
    <scope>NUCLEOTIDE SEQUENCE [LARGE SCALE GENOMIC DNA]</scope>
    <source>
        <strain evidence="6 7">R-50232</strain>
    </source>
</reference>
<keyword evidence="4" id="KW-0676">Redox-active center</keyword>
<gene>
    <name evidence="6" type="ORF">DSM04_11010</name>
</gene>
<name>A0A4Q0NNJ1_9FLAO</name>
<dbReference type="InterPro" id="IPR013766">
    <property type="entry name" value="Thioredoxin_domain"/>
</dbReference>
<keyword evidence="7" id="KW-1185">Reference proteome</keyword>
<comment type="caution">
    <text evidence="6">The sequence shown here is derived from an EMBL/GenBank/DDBJ whole genome shotgun (WGS) entry which is preliminary data.</text>
</comment>
<evidence type="ECO:0000256" key="3">
    <source>
        <dbReference type="ARBA" id="ARBA00023157"/>
    </source>
</evidence>
<dbReference type="SUPFAM" id="SSF52833">
    <property type="entry name" value="Thioredoxin-like"/>
    <property type="match status" value="1"/>
</dbReference>
<dbReference type="InterPro" id="IPR050553">
    <property type="entry name" value="Thioredoxin_ResA/DsbE_sf"/>
</dbReference>
<evidence type="ECO:0000256" key="2">
    <source>
        <dbReference type="ARBA" id="ARBA00022748"/>
    </source>
</evidence>
<dbReference type="GO" id="GO:0016853">
    <property type="term" value="F:isomerase activity"/>
    <property type="evidence" value="ECO:0007669"/>
    <property type="project" value="UniProtKB-KW"/>
</dbReference>
<dbReference type="CDD" id="cd02966">
    <property type="entry name" value="TlpA_like_family"/>
    <property type="match status" value="1"/>
</dbReference>
<evidence type="ECO:0000256" key="4">
    <source>
        <dbReference type="ARBA" id="ARBA00023284"/>
    </source>
</evidence>
<dbReference type="PROSITE" id="PS00194">
    <property type="entry name" value="THIOREDOXIN_1"/>
    <property type="match status" value="1"/>
</dbReference>
<organism evidence="6 7">
    <name type="scientific">Leeuwenhoekiella aestuarii</name>
    <dbReference type="NCBI Taxonomy" id="2249426"/>
    <lineage>
        <taxon>Bacteria</taxon>
        <taxon>Pseudomonadati</taxon>
        <taxon>Bacteroidota</taxon>
        <taxon>Flavobacteriia</taxon>
        <taxon>Flavobacteriales</taxon>
        <taxon>Flavobacteriaceae</taxon>
        <taxon>Leeuwenhoekiella</taxon>
    </lineage>
</organism>
<evidence type="ECO:0000313" key="6">
    <source>
        <dbReference type="EMBL" id="RXG11518.1"/>
    </source>
</evidence>
<dbReference type="PROSITE" id="PS51352">
    <property type="entry name" value="THIOREDOXIN_2"/>
    <property type="match status" value="1"/>
</dbReference>
<sequence length="379" mass="43799">MKTSYLLFIILIPIISFSQFKIQGKIIDPENKENLEINLSIRSEIEKTIPVKINDASFFLEYTIDEPINSMLQIQNAGKSKSVKILVDRNSSYNVDLVLEDEQKYFDDKWFKIETKSSYYQVWRNFYDEQNELYLKKRNTLSLFEVGEISKKELDRQIDAIEFNITQAFKKLATEHPDNYATPYIITGAPDFGKHYFPYFKALSQNVRTSYWGRTLKSRLEDSKTNLSNNTANSSTILGSRFAVLKGNTLSGNYQEYSSANLNSKLTLIDFWASWCGPCRKENTALSVLNKNYSKSEFQIISFSLDTNQNKWEKASKIDNITWKNISDLKGVKSYIMNDFQIQQLPRNILVNAEGKIIALDKTGTNLKDFVSEYLNSNP</sequence>
<dbReference type="InterPro" id="IPR012336">
    <property type="entry name" value="Thioredoxin-like_fold"/>
</dbReference>
<feature type="domain" description="Thioredoxin" evidence="5">
    <location>
        <begin position="236"/>
        <end position="379"/>
    </location>
</feature>
<dbReference type="EMBL" id="QOVI01000010">
    <property type="protein sequence ID" value="RXG11518.1"/>
    <property type="molecule type" value="Genomic_DNA"/>
</dbReference>
<dbReference type="AlphaFoldDB" id="A0A4Q0NNJ1"/>
<comment type="subcellular location">
    <subcellularLocation>
        <location evidence="1">Cell envelope</location>
    </subcellularLocation>
</comment>
<proteinExistence type="predicted"/>
<dbReference type="Proteomes" id="UP000289821">
    <property type="component" value="Unassembled WGS sequence"/>
</dbReference>
<evidence type="ECO:0000259" key="5">
    <source>
        <dbReference type="PROSITE" id="PS51352"/>
    </source>
</evidence>
<keyword evidence="6" id="KW-0413">Isomerase</keyword>
<dbReference type="GO" id="GO:0030313">
    <property type="term" value="C:cell envelope"/>
    <property type="evidence" value="ECO:0007669"/>
    <property type="project" value="UniProtKB-SubCell"/>
</dbReference>
<dbReference type="InterPro" id="IPR017937">
    <property type="entry name" value="Thioredoxin_CS"/>
</dbReference>
<dbReference type="GO" id="GO:0017004">
    <property type="term" value="P:cytochrome complex assembly"/>
    <property type="evidence" value="ECO:0007669"/>
    <property type="project" value="UniProtKB-KW"/>
</dbReference>
<dbReference type="InterPro" id="IPR036249">
    <property type="entry name" value="Thioredoxin-like_sf"/>
</dbReference>
<keyword evidence="3" id="KW-1015">Disulfide bond</keyword>
<dbReference type="Gene3D" id="3.40.30.10">
    <property type="entry name" value="Glutaredoxin"/>
    <property type="match status" value="1"/>
</dbReference>
<evidence type="ECO:0000256" key="1">
    <source>
        <dbReference type="ARBA" id="ARBA00004196"/>
    </source>
</evidence>
<dbReference type="Pfam" id="PF13905">
    <property type="entry name" value="Thioredoxin_8"/>
    <property type="match status" value="1"/>
</dbReference>
<protein>
    <submittedName>
        <fullName evidence="6">Thiol-disulfide isomerase/thioredoxin</fullName>
    </submittedName>
</protein>
<accession>A0A4Q0NNJ1</accession>
<keyword evidence="2" id="KW-0201">Cytochrome c-type biogenesis</keyword>
<evidence type="ECO:0000313" key="7">
    <source>
        <dbReference type="Proteomes" id="UP000289821"/>
    </source>
</evidence>
<dbReference type="PANTHER" id="PTHR42852:SF6">
    <property type="entry name" value="THIOL:DISULFIDE INTERCHANGE PROTEIN DSBE"/>
    <property type="match status" value="1"/>
</dbReference>
<dbReference type="PANTHER" id="PTHR42852">
    <property type="entry name" value="THIOL:DISULFIDE INTERCHANGE PROTEIN DSBE"/>
    <property type="match status" value="1"/>
</dbReference>